<evidence type="ECO:0000256" key="2">
    <source>
        <dbReference type="ARBA" id="ARBA00022679"/>
    </source>
</evidence>
<dbReference type="OrthoDB" id="424012at2759"/>
<dbReference type="PANTHER" id="PTHR11085:SF6">
    <property type="entry name" value="NAD-DEPENDENT PROTEIN DEACETYLASE SIRTUIN-2"/>
    <property type="match status" value="1"/>
</dbReference>
<evidence type="ECO:0000256" key="1">
    <source>
        <dbReference type="ARBA" id="ARBA00001947"/>
    </source>
</evidence>
<evidence type="ECO:0000259" key="7">
    <source>
        <dbReference type="PROSITE" id="PS50305"/>
    </source>
</evidence>
<evidence type="ECO:0000313" key="9">
    <source>
        <dbReference type="Proteomes" id="UP000604046"/>
    </source>
</evidence>
<gene>
    <name evidence="8" type="primary">sir2A</name>
    <name evidence="8" type="ORF">SNAT2548_LOCUS4376</name>
</gene>
<comment type="caution">
    <text evidence="6">Lacks conserved residue(s) required for the propagation of feature annotation.</text>
</comment>
<keyword evidence="4" id="KW-0862">Zinc</keyword>
<evidence type="ECO:0000256" key="3">
    <source>
        <dbReference type="ARBA" id="ARBA00022723"/>
    </source>
</evidence>
<keyword evidence="9" id="KW-1185">Reference proteome</keyword>
<feature type="domain" description="Deacetylase sirtuin-type" evidence="7">
    <location>
        <begin position="14"/>
        <end position="281"/>
    </location>
</feature>
<dbReference type="InterPro" id="IPR003000">
    <property type="entry name" value="Sirtuin"/>
</dbReference>
<dbReference type="AlphaFoldDB" id="A0A812IK48"/>
<accession>A0A812IK48</accession>
<evidence type="ECO:0000256" key="4">
    <source>
        <dbReference type="ARBA" id="ARBA00022833"/>
    </source>
</evidence>
<dbReference type="InterPro" id="IPR026591">
    <property type="entry name" value="Sirtuin_cat_small_dom_sf"/>
</dbReference>
<dbReference type="PANTHER" id="PTHR11085">
    <property type="entry name" value="NAD-DEPENDENT PROTEIN DEACYLASE SIRTUIN-5, MITOCHONDRIAL-RELATED"/>
    <property type="match status" value="1"/>
</dbReference>
<dbReference type="Gene3D" id="3.30.1600.10">
    <property type="entry name" value="SIR2/SIRT2 'Small Domain"/>
    <property type="match status" value="1"/>
</dbReference>
<dbReference type="GO" id="GO:0070403">
    <property type="term" value="F:NAD+ binding"/>
    <property type="evidence" value="ECO:0007669"/>
    <property type="project" value="InterPro"/>
</dbReference>
<dbReference type="EMBL" id="CAJNDS010000269">
    <property type="protein sequence ID" value="CAE7036087.1"/>
    <property type="molecule type" value="Genomic_DNA"/>
</dbReference>
<comment type="cofactor">
    <cofactor evidence="1">
        <name>Zn(2+)</name>
        <dbReference type="ChEBI" id="CHEBI:29105"/>
    </cofactor>
</comment>
<dbReference type="GO" id="GO:0046872">
    <property type="term" value="F:metal ion binding"/>
    <property type="evidence" value="ECO:0007669"/>
    <property type="project" value="UniProtKB-KW"/>
</dbReference>
<dbReference type="PROSITE" id="PS50305">
    <property type="entry name" value="SIRTUIN"/>
    <property type="match status" value="1"/>
</dbReference>
<dbReference type="Gene3D" id="3.40.50.1220">
    <property type="entry name" value="TPP-binding domain"/>
    <property type="match status" value="1"/>
</dbReference>
<evidence type="ECO:0000256" key="5">
    <source>
        <dbReference type="ARBA" id="ARBA00023027"/>
    </source>
</evidence>
<organism evidence="8 9">
    <name type="scientific">Symbiodinium natans</name>
    <dbReference type="NCBI Taxonomy" id="878477"/>
    <lineage>
        <taxon>Eukaryota</taxon>
        <taxon>Sar</taxon>
        <taxon>Alveolata</taxon>
        <taxon>Dinophyceae</taxon>
        <taxon>Suessiales</taxon>
        <taxon>Symbiodiniaceae</taxon>
        <taxon>Symbiodinium</taxon>
    </lineage>
</organism>
<reference evidence="8" key="1">
    <citation type="submission" date="2021-02" db="EMBL/GenBank/DDBJ databases">
        <authorList>
            <person name="Dougan E. K."/>
            <person name="Rhodes N."/>
            <person name="Thang M."/>
            <person name="Chan C."/>
        </authorList>
    </citation>
    <scope>NUCLEOTIDE SEQUENCE</scope>
</reference>
<sequence>MGPSLARVLAQDFLPLKSRCVKGLAEWILSSPCRRNIVVLTGAGASTSAGIPDFRSPGTGLYDNLQKYDLPTPQSIFSLDYFRKAPEAFYELARDLWPGLQGYKPTLTHRFISLLDKKGRLLRCFTQNIDGLERLAGLPSERLVAAHGSFDTATCIRTGRRVPAEELRQAVLVGKEGPQGWQALREKYGGLVKPDIVFFGEDLPAAFFTHRRQDFSKCQLLVVIGTSLSVYPFASLPHEAPGSCLKVLINREDVLDFSFDVSLLGDCDEHVQELVSHLGWQEEMSELGGAD</sequence>
<keyword evidence="2" id="KW-0808">Transferase</keyword>
<dbReference type="InterPro" id="IPR050134">
    <property type="entry name" value="NAD-dep_sirtuin_deacylases"/>
</dbReference>
<dbReference type="InterPro" id="IPR029035">
    <property type="entry name" value="DHS-like_NAD/FAD-binding_dom"/>
</dbReference>
<name>A0A812IK48_9DINO</name>
<dbReference type="GO" id="GO:0017136">
    <property type="term" value="F:histone deacetylase activity, NAD-dependent"/>
    <property type="evidence" value="ECO:0007669"/>
    <property type="project" value="TreeGrafter"/>
</dbReference>
<comment type="caution">
    <text evidence="8">The sequence shown here is derived from an EMBL/GenBank/DDBJ whole genome shotgun (WGS) entry which is preliminary data.</text>
</comment>
<dbReference type="InterPro" id="IPR026590">
    <property type="entry name" value="Ssirtuin_cat_dom"/>
</dbReference>
<proteinExistence type="predicted"/>
<dbReference type="GO" id="GO:0005634">
    <property type="term" value="C:nucleus"/>
    <property type="evidence" value="ECO:0007669"/>
    <property type="project" value="TreeGrafter"/>
</dbReference>
<keyword evidence="5" id="KW-0520">NAD</keyword>
<evidence type="ECO:0000313" key="8">
    <source>
        <dbReference type="EMBL" id="CAE7036087.1"/>
    </source>
</evidence>
<dbReference type="SUPFAM" id="SSF52467">
    <property type="entry name" value="DHS-like NAD/FAD-binding domain"/>
    <property type="match status" value="1"/>
</dbReference>
<keyword evidence="3" id="KW-0479">Metal-binding</keyword>
<dbReference type="Proteomes" id="UP000604046">
    <property type="component" value="Unassembled WGS sequence"/>
</dbReference>
<evidence type="ECO:0000256" key="6">
    <source>
        <dbReference type="PROSITE-ProRule" id="PRU00236"/>
    </source>
</evidence>
<protein>
    <submittedName>
        <fullName evidence="8">Sir2A protein</fullName>
    </submittedName>
</protein>
<dbReference type="Pfam" id="PF02146">
    <property type="entry name" value="SIR2"/>
    <property type="match status" value="1"/>
</dbReference>